<sequence>MVRQRDQDIRFLKGLINTLNANLHVAQLGRVYRTNEDNSLVDIQPLALNSSGTKRAPLINVPVGLVARQYIKEGAVVLVQFLDRSKENWDRTSNQEFPIGSKRMHDVNDAVVSEVMWVEGH</sequence>
<dbReference type="EMBL" id="NGNX01000062">
    <property type="protein sequence ID" value="OYR90056.1"/>
    <property type="molecule type" value="Genomic_DNA"/>
</dbReference>
<dbReference type="Proteomes" id="UP000216316">
    <property type="component" value="Unassembled WGS sequence"/>
</dbReference>
<proteinExistence type="predicted"/>
<name>A0A256LAE7_9LACO</name>
<reference evidence="2 3" key="1">
    <citation type="submission" date="2017-04" db="EMBL/GenBank/DDBJ databases">
        <authorList>
            <person name="Afonso C.L."/>
            <person name="Miller P.J."/>
            <person name="Scott M.A."/>
            <person name="Spackman E."/>
            <person name="Goraichik I."/>
            <person name="Dimitrov K.M."/>
            <person name="Suarez D.L."/>
            <person name="Swayne D.E."/>
        </authorList>
    </citation>
    <scope>NUCLEOTIDE SEQUENCE [LARGE SCALE GENOMIC DNA]</scope>
    <source>
        <strain evidence="2 3">609q</strain>
    </source>
</reference>
<evidence type="ECO:0000313" key="1">
    <source>
        <dbReference type="EMBL" id="OYR87184.1"/>
    </source>
</evidence>
<accession>A0A256LAE7</accession>
<dbReference type="AlphaFoldDB" id="A0A256LAE7"/>
<dbReference type="EMBL" id="NGNV01000055">
    <property type="protein sequence ID" value="OYR87184.1"/>
    <property type="molecule type" value="Genomic_DNA"/>
</dbReference>
<keyword evidence="4" id="KW-1185">Reference proteome</keyword>
<dbReference type="InterPro" id="IPR037026">
    <property type="entry name" value="Vgr_OB-fold_dom_sf"/>
</dbReference>
<reference evidence="3 4" key="3">
    <citation type="submission" date="2017-09" db="EMBL/GenBank/DDBJ databases">
        <title>Tripartite evolution among Lactobacillus johnsonii, Lactobacillus taiwanensis, Lactobacillus reuteri and their rodent host.</title>
        <authorList>
            <person name="Wang T."/>
            <person name="Knowles S."/>
            <person name="Cheng C."/>
        </authorList>
    </citation>
    <scope>NUCLEOTIDE SEQUENCE [LARGE SCALE GENOMIC DNA]</scope>
    <source>
        <strain evidence="2 3">609q</strain>
        <strain evidence="1 4">609u</strain>
    </source>
</reference>
<protein>
    <submittedName>
        <fullName evidence="2">ABC transporter substrate-binding protein</fullName>
    </submittedName>
</protein>
<evidence type="ECO:0000313" key="2">
    <source>
        <dbReference type="EMBL" id="OYR90056.1"/>
    </source>
</evidence>
<dbReference type="Proteomes" id="UP000215828">
    <property type="component" value="Unassembled WGS sequence"/>
</dbReference>
<evidence type="ECO:0000313" key="3">
    <source>
        <dbReference type="Proteomes" id="UP000215828"/>
    </source>
</evidence>
<gene>
    <name evidence="1" type="ORF">CBF53_09375</name>
    <name evidence="2" type="ORF">CBF70_10435</name>
</gene>
<dbReference type="RefSeq" id="WP_094496179.1">
    <property type="nucleotide sequence ID" value="NZ_NGNV01000055.1"/>
</dbReference>
<evidence type="ECO:0000313" key="4">
    <source>
        <dbReference type="Proteomes" id="UP000216316"/>
    </source>
</evidence>
<reference evidence="1" key="2">
    <citation type="submission" date="2017-05" db="EMBL/GenBank/DDBJ databases">
        <authorList>
            <person name="Lin X.B."/>
            <person name="Stothard P."/>
            <person name="Tasseva G."/>
            <person name="Walter J."/>
        </authorList>
    </citation>
    <scope>NUCLEOTIDE SEQUENCE</scope>
    <source>
        <strain evidence="1">609u</strain>
    </source>
</reference>
<organism evidence="2 3">
    <name type="scientific">Lactobacillus taiwanensis</name>
    <dbReference type="NCBI Taxonomy" id="508451"/>
    <lineage>
        <taxon>Bacteria</taxon>
        <taxon>Bacillati</taxon>
        <taxon>Bacillota</taxon>
        <taxon>Bacilli</taxon>
        <taxon>Lactobacillales</taxon>
        <taxon>Lactobacillaceae</taxon>
        <taxon>Lactobacillus</taxon>
    </lineage>
</organism>
<dbReference type="Gene3D" id="2.40.50.230">
    <property type="entry name" value="Gp5 N-terminal domain"/>
    <property type="match status" value="1"/>
</dbReference>
<comment type="caution">
    <text evidence="2">The sequence shown here is derived from an EMBL/GenBank/DDBJ whole genome shotgun (WGS) entry which is preliminary data.</text>
</comment>